<evidence type="ECO:0008006" key="3">
    <source>
        <dbReference type="Google" id="ProtNLM"/>
    </source>
</evidence>
<dbReference type="Pfam" id="PF12686">
    <property type="entry name" value="DUF3800"/>
    <property type="match status" value="1"/>
</dbReference>
<evidence type="ECO:0000313" key="2">
    <source>
        <dbReference type="Proteomes" id="UP000316030"/>
    </source>
</evidence>
<name>A0A521CJR3_9RHOB</name>
<keyword evidence="2" id="KW-1185">Reference proteome</keyword>
<reference evidence="1 2" key="1">
    <citation type="submission" date="2017-05" db="EMBL/GenBank/DDBJ databases">
        <authorList>
            <person name="Varghese N."/>
            <person name="Submissions S."/>
        </authorList>
    </citation>
    <scope>NUCLEOTIDE SEQUENCE [LARGE SCALE GENOMIC DNA]</scope>
    <source>
        <strain evidence="1 2">DSM 29506</strain>
    </source>
</reference>
<accession>A0A521CJR3</accession>
<dbReference type="EMBL" id="FXTO01000007">
    <property type="protein sequence ID" value="SMO59709.1"/>
    <property type="molecule type" value="Genomic_DNA"/>
</dbReference>
<evidence type="ECO:0000313" key="1">
    <source>
        <dbReference type="EMBL" id="SMO59709.1"/>
    </source>
</evidence>
<proteinExistence type="predicted"/>
<gene>
    <name evidence="1" type="ORF">SAMN06265173_1072</name>
</gene>
<dbReference type="InterPro" id="IPR024524">
    <property type="entry name" value="DUF3800"/>
</dbReference>
<organism evidence="1 2">
    <name type="scientific">Thalassovita litoralis</name>
    <dbReference type="NCBI Taxonomy" id="1010611"/>
    <lineage>
        <taxon>Bacteria</taxon>
        <taxon>Pseudomonadati</taxon>
        <taxon>Pseudomonadota</taxon>
        <taxon>Alphaproteobacteria</taxon>
        <taxon>Rhodobacterales</taxon>
        <taxon>Roseobacteraceae</taxon>
        <taxon>Thalassovita</taxon>
    </lineage>
</organism>
<dbReference type="OrthoDB" id="8353704at2"/>
<dbReference type="Proteomes" id="UP000316030">
    <property type="component" value="Unassembled WGS sequence"/>
</dbReference>
<dbReference type="RefSeq" id="WP_142492797.1">
    <property type="nucleotide sequence ID" value="NZ_FXTO01000007.1"/>
</dbReference>
<protein>
    <recommendedName>
        <fullName evidence="3">DUF3800 domain-containing protein</fullName>
    </recommendedName>
</protein>
<dbReference type="AlphaFoldDB" id="A0A521CJR3"/>
<sequence>MALDVLHYYCDCSSYAGDNKYAVVGGIAVKAHMVDLLNGKVQSLKDGIGMQSEFKWSEYRGGRKKATYEALVDLFYEAIDLHYMHFHAIIVDFNEFDHHKKGRGAPQLSVNKMYYQLMLHEVCRRYGSKWRIVMFPDHGPDSDQIGDYRNGICARAYKMYSAKPNCLREIHPTASKKVGLLQMTDVIIGAMAAHREDRTVKAVKSDLREYVMAKSPITDLSTDTPRDERQFSIWNFNC</sequence>